<evidence type="ECO:0000313" key="1">
    <source>
        <dbReference type="EMBL" id="KKL50126.1"/>
    </source>
</evidence>
<dbReference type="AlphaFoldDB" id="A0A0F9D8T0"/>
<accession>A0A0F9D8T0</accession>
<comment type="caution">
    <text evidence="1">The sequence shown here is derived from an EMBL/GenBank/DDBJ whole genome shotgun (WGS) entry which is preliminary data.</text>
</comment>
<dbReference type="EMBL" id="LAZR01032711">
    <property type="protein sequence ID" value="KKL50126.1"/>
    <property type="molecule type" value="Genomic_DNA"/>
</dbReference>
<sequence length="129" mass="14087">MDIEADFVELDLANVGEGKLGAQFKEAVNKAYVIFADAGLTEGVEYEVGKDKTLRCKIGMEVTLTFGLETRVLEVGSRVKKFEPPAKRETTRMGHMKGGVVLVERVTQADLPLASVSEIKPKTENGEKS</sequence>
<protein>
    <submittedName>
        <fullName evidence="1">Uncharacterized protein</fullName>
    </submittedName>
</protein>
<name>A0A0F9D8T0_9ZZZZ</name>
<proteinExistence type="predicted"/>
<organism evidence="1">
    <name type="scientific">marine sediment metagenome</name>
    <dbReference type="NCBI Taxonomy" id="412755"/>
    <lineage>
        <taxon>unclassified sequences</taxon>
        <taxon>metagenomes</taxon>
        <taxon>ecological metagenomes</taxon>
    </lineage>
</organism>
<reference evidence="1" key="1">
    <citation type="journal article" date="2015" name="Nature">
        <title>Complex archaea that bridge the gap between prokaryotes and eukaryotes.</title>
        <authorList>
            <person name="Spang A."/>
            <person name="Saw J.H."/>
            <person name="Jorgensen S.L."/>
            <person name="Zaremba-Niedzwiedzka K."/>
            <person name="Martijn J."/>
            <person name="Lind A.E."/>
            <person name="van Eijk R."/>
            <person name="Schleper C."/>
            <person name="Guy L."/>
            <person name="Ettema T.J."/>
        </authorList>
    </citation>
    <scope>NUCLEOTIDE SEQUENCE</scope>
</reference>
<gene>
    <name evidence="1" type="ORF">LCGC14_2308610</name>
</gene>